<evidence type="ECO:0000313" key="1">
    <source>
        <dbReference type="EMBL" id="OIR02570.1"/>
    </source>
</evidence>
<proteinExistence type="predicted"/>
<accession>A0A1J5S3A8</accession>
<organism evidence="1">
    <name type="scientific">mine drainage metagenome</name>
    <dbReference type="NCBI Taxonomy" id="410659"/>
    <lineage>
        <taxon>unclassified sequences</taxon>
        <taxon>metagenomes</taxon>
        <taxon>ecological metagenomes</taxon>
    </lineage>
</organism>
<protein>
    <submittedName>
        <fullName evidence="1">NMD3 family protein</fullName>
    </submittedName>
</protein>
<sequence length="171" mass="19553">MSKHAKDTRSHPIGAPLRHDHVLELREHDAYKAGRKLPEPTACPDCHAVFHQGRWQWAEQPADAHLERCPACHRIHDQFPAGFVTIGGDYFKQHRDELLNLVAKVGEQAWRERPLERIMAIAEQPDGGVVVTTTDSHLARGIGEALHHAAHGELKFRYVEEDNLLRVHWQR</sequence>
<dbReference type="InterPro" id="IPR047706">
    <property type="entry name" value="BCAM0308-like"/>
</dbReference>
<comment type="caution">
    <text evidence="1">The sequence shown here is derived from an EMBL/GenBank/DDBJ whole genome shotgun (WGS) entry which is preliminary data.</text>
</comment>
<dbReference type="NCBIfam" id="NF040826">
    <property type="entry name" value="lxa_BCAM0308"/>
    <property type="match status" value="1"/>
</dbReference>
<gene>
    <name evidence="1" type="ORF">GALL_152830</name>
</gene>
<reference evidence="1" key="1">
    <citation type="submission" date="2016-10" db="EMBL/GenBank/DDBJ databases">
        <title>Sequence of Gallionella enrichment culture.</title>
        <authorList>
            <person name="Poehlein A."/>
            <person name="Muehling M."/>
            <person name="Daniel R."/>
        </authorList>
    </citation>
    <scope>NUCLEOTIDE SEQUENCE</scope>
</reference>
<dbReference type="EMBL" id="MLJW01000073">
    <property type="protein sequence ID" value="OIR02570.1"/>
    <property type="molecule type" value="Genomic_DNA"/>
</dbReference>
<dbReference type="AlphaFoldDB" id="A0A1J5S3A8"/>
<name>A0A1J5S3A8_9ZZZZ</name>